<reference evidence="6" key="1">
    <citation type="journal article" date="2020" name="mSystems">
        <title>Genome- and Community-Level Interaction Insights into Carbon Utilization and Element Cycling Functions of Hydrothermarchaeota in Hydrothermal Sediment.</title>
        <authorList>
            <person name="Zhou Z."/>
            <person name="Liu Y."/>
            <person name="Xu W."/>
            <person name="Pan J."/>
            <person name="Luo Z.H."/>
            <person name="Li M."/>
        </authorList>
    </citation>
    <scope>NUCLEOTIDE SEQUENCE [LARGE SCALE GENOMIC DNA]</scope>
    <source>
        <strain evidence="6">SpSt-488</strain>
    </source>
</reference>
<dbReference type="InterPro" id="IPR017871">
    <property type="entry name" value="ABC_transporter-like_CS"/>
</dbReference>
<evidence type="ECO:0000256" key="1">
    <source>
        <dbReference type="ARBA" id="ARBA00022448"/>
    </source>
</evidence>
<dbReference type="Gene3D" id="3.40.50.300">
    <property type="entry name" value="P-loop containing nucleotide triphosphate hydrolases"/>
    <property type="match status" value="1"/>
</dbReference>
<dbReference type="PROSITE" id="PS50893">
    <property type="entry name" value="ABC_TRANSPORTER_2"/>
    <property type="match status" value="1"/>
</dbReference>
<evidence type="ECO:0000313" key="6">
    <source>
        <dbReference type="EMBL" id="HGK28155.1"/>
    </source>
</evidence>
<keyword evidence="4" id="KW-1278">Translocase</keyword>
<dbReference type="PANTHER" id="PTHR42794:SF1">
    <property type="entry name" value="HEMIN IMPORT ATP-BINDING PROTEIN HMUV"/>
    <property type="match status" value="1"/>
</dbReference>
<evidence type="ECO:0000259" key="5">
    <source>
        <dbReference type="PROSITE" id="PS50893"/>
    </source>
</evidence>
<accession>A0A7C4GGB6</accession>
<keyword evidence="3 6" id="KW-0067">ATP-binding</keyword>
<dbReference type="FunFam" id="3.40.50.300:FF:000134">
    <property type="entry name" value="Iron-enterobactin ABC transporter ATP-binding protein"/>
    <property type="match status" value="1"/>
</dbReference>
<evidence type="ECO:0000256" key="2">
    <source>
        <dbReference type="ARBA" id="ARBA00022741"/>
    </source>
</evidence>
<organism evidence="6">
    <name type="scientific">candidate division WOR-3 bacterium</name>
    <dbReference type="NCBI Taxonomy" id="2052148"/>
    <lineage>
        <taxon>Bacteria</taxon>
        <taxon>Bacteria division WOR-3</taxon>
    </lineage>
</organism>
<dbReference type="InterPro" id="IPR027417">
    <property type="entry name" value="P-loop_NTPase"/>
</dbReference>
<dbReference type="GO" id="GO:0016887">
    <property type="term" value="F:ATP hydrolysis activity"/>
    <property type="evidence" value="ECO:0007669"/>
    <property type="project" value="InterPro"/>
</dbReference>
<comment type="caution">
    <text evidence="6">The sequence shown here is derived from an EMBL/GenBank/DDBJ whole genome shotgun (WGS) entry which is preliminary data.</text>
</comment>
<dbReference type="PANTHER" id="PTHR42794">
    <property type="entry name" value="HEMIN IMPORT ATP-BINDING PROTEIN HMUV"/>
    <property type="match status" value="1"/>
</dbReference>
<gene>
    <name evidence="6" type="ORF">ENS41_04295</name>
</gene>
<proteinExistence type="predicted"/>
<dbReference type="EMBL" id="DSUT01000087">
    <property type="protein sequence ID" value="HGK28155.1"/>
    <property type="molecule type" value="Genomic_DNA"/>
</dbReference>
<dbReference type="SUPFAM" id="SSF52540">
    <property type="entry name" value="P-loop containing nucleoside triphosphate hydrolases"/>
    <property type="match status" value="1"/>
</dbReference>
<keyword evidence="1" id="KW-0813">Transport</keyword>
<feature type="domain" description="ABC transporter" evidence="5">
    <location>
        <begin position="125"/>
        <end position="363"/>
    </location>
</feature>
<dbReference type="InterPro" id="IPR003439">
    <property type="entry name" value="ABC_transporter-like_ATP-bd"/>
</dbReference>
<dbReference type="GO" id="GO:0005524">
    <property type="term" value="F:ATP binding"/>
    <property type="evidence" value="ECO:0007669"/>
    <property type="project" value="UniProtKB-KW"/>
</dbReference>
<evidence type="ECO:0000256" key="4">
    <source>
        <dbReference type="ARBA" id="ARBA00022967"/>
    </source>
</evidence>
<name>A0A7C4GGB6_UNCW3</name>
<dbReference type="InterPro" id="IPR003593">
    <property type="entry name" value="AAA+_ATPase"/>
</dbReference>
<sequence length="382" mass="41041">MRLASYTVAGAGCDVVVGRDSAESWSQYRAADSSGVRGSVACGRCGRLVHRRDQFRRPRGSTPGSDALWADAPEGSTRFLSSRCWRSARLRLGSAQRRAGRSTVIGGHGSGRSTVLRLSPAEAVVRAIEVAGLGFGYGGVRLFDGFSLDVEAGEFLAVVGPNGAGKSTLLRLIAGLLEPQTGRVSVLGQDIGRLGRRRTAQLVGVVLEEDSLAFNYPVHEVVMMGRTPYLGAFERPGRSDHEAVMRALEVCDMVHLRDKGIAEISAGERQRAVLARALAQEPQLLLLDEAFSHLDITHQHSTLEILREMNRSGRTVVLLSHDLNLAAAAGTRILLLNKGRAAALGEPAEVLTPRNLRQAYGIEPVVLVHPQTGRPQVLLPSS</sequence>
<protein>
    <submittedName>
        <fullName evidence="6">ABC transporter ATP-binding protein</fullName>
    </submittedName>
</protein>
<dbReference type="PROSITE" id="PS00211">
    <property type="entry name" value="ABC_TRANSPORTER_1"/>
    <property type="match status" value="1"/>
</dbReference>
<dbReference type="SMART" id="SM00382">
    <property type="entry name" value="AAA"/>
    <property type="match status" value="1"/>
</dbReference>
<keyword evidence="2" id="KW-0547">Nucleotide-binding</keyword>
<dbReference type="Pfam" id="PF00005">
    <property type="entry name" value="ABC_tran"/>
    <property type="match status" value="1"/>
</dbReference>
<evidence type="ECO:0000256" key="3">
    <source>
        <dbReference type="ARBA" id="ARBA00022840"/>
    </source>
</evidence>
<dbReference type="AlphaFoldDB" id="A0A7C4GGB6"/>